<keyword evidence="5" id="KW-1185">Reference proteome</keyword>
<dbReference type="PROSITE" id="PS50888">
    <property type="entry name" value="BHLH"/>
    <property type="match status" value="1"/>
</dbReference>
<evidence type="ECO:0000256" key="1">
    <source>
        <dbReference type="SAM" id="Coils"/>
    </source>
</evidence>
<evidence type="ECO:0000313" key="5">
    <source>
        <dbReference type="Proteomes" id="UP000722485"/>
    </source>
</evidence>
<evidence type="ECO:0000256" key="2">
    <source>
        <dbReference type="SAM" id="MobiDB-lite"/>
    </source>
</evidence>
<feature type="coiled-coil region" evidence="1">
    <location>
        <begin position="424"/>
        <end position="458"/>
    </location>
</feature>
<reference evidence="4" key="1">
    <citation type="submission" date="2020-03" db="EMBL/GenBank/DDBJ databases">
        <title>Draft Genome Sequence of Cylindrodendrum hubeiense.</title>
        <authorList>
            <person name="Buettner E."/>
            <person name="Kellner H."/>
        </authorList>
    </citation>
    <scope>NUCLEOTIDE SEQUENCE</scope>
    <source>
        <strain evidence="4">IHI 201604</strain>
    </source>
</reference>
<name>A0A9P5H1P2_9HYPO</name>
<dbReference type="PANTHER" id="PTHR47336:SF2">
    <property type="entry name" value="TRANSCRIPTION FACTOR HMS1-RELATED"/>
    <property type="match status" value="1"/>
</dbReference>
<feature type="region of interest" description="Disordered" evidence="2">
    <location>
        <begin position="1"/>
        <end position="110"/>
    </location>
</feature>
<feature type="compositionally biased region" description="Gly residues" evidence="2">
    <location>
        <begin position="399"/>
        <end position="411"/>
    </location>
</feature>
<accession>A0A9P5H1P2</accession>
<comment type="caution">
    <text evidence="4">The sequence shown here is derived from an EMBL/GenBank/DDBJ whole genome shotgun (WGS) entry which is preliminary data.</text>
</comment>
<dbReference type="EMBL" id="JAANBB010000585">
    <property type="protein sequence ID" value="KAF7538757.1"/>
    <property type="molecule type" value="Genomic_DNA"/>
</dbReference>
<dbReference type="OrthoDB" id="3542681at2759"/>
<proteinExistence type="predicted"/>
<protein>
    <recommendedName>
        <fullName evidence="3">BHLH domain-containing protein</fullName>
    </recommendedName>
</protein>
<dbReference type="InterPro" id="IPR011598">
    <property type="entry name" value="bHLH_dom"/>
</dbReference>
<feature type="compositionally biased region" description="Polar residues" evidence="2">
    <location>
        <begin position="55"/>
        <end position="67"/>
    </location>
</feature>
<dbReference type="SUPFAM" id="SSF47459">
    <property type="entry name" value="HLH, helix-loop-helix DNA-binding domain"/>
    <property type="match status" value="1"/>
</dbReference>
<dbReference type="Pfam" id="PF00010">
    <property type="entry name" value="HLH"/>
    <property type="match status" value="1"/>
</dbReference>
<keyword evidence="1" id="KW-0175">Coiled coil</keyword>
<feature type="region of interest" description="Disordered" evidence="2">
    <location>
        <begin position="235"/>
        <end position="375"/>
    </location>
</feature>
<feature type="region of interest" description="Disordered" evidence="2">
    <location>
        <begin position="458"/>
        <end position="490"/>
    </location>
</feature>
<feature type="compositionally biased region" description="Acidic residues" evidence="2">
    <location>
        <begin position="480"/>
        <end position="490"/>
    </location>
</feature>
<dbReference type="PANTHER" id="PTHR47336">
    <property type="entry name" value="TRANSCRIPTION FACTOR HMS1-RELATED"/>
    <property type="match status" value="1"/>
</dbReference>
<dbReference type="AlphaFoldDB" id="A0A9P5H1P2"/>
<gene>
    <name evidence="4" type="ORF">G7Z17_g12582</name>
</gene>
<dbReference type="InterPro" id="IPR052099">
    <property type="entry name" value="Regulatory_TF_Diverse"/>
</dbReference>
<dbReference type="Proteomes" id="UP000722485">
    <property type="component" value="Unassembled WGS sequence"/>
</dbReference>
<evidence type="ECO:0000313" key="4">
    <source>
        <dbReference type="EMBL" id="KAF7538757.1"/>
    </source>
</evidence>
<dbReference type="CDD" id="cd11395">
    <property type="entry name" value="bHLHzip_SREBP_like"/>
    <property type="match status" value="1"/>
</dbReference>
<feature type="compositionally biased region" description="Polar residues" evidence="2">
    <location>
        <begin position="244"/>
        <end position="260"/>
    </location>
</feature>
<dbReference type="InterPro" id="IPR036638">
    <property type="entry name" value="HLH_DNA-bd_sf"/>
</dbReference>
<feature type="compositionally biased region" description="Basic and acidic residues" evidence="2">
    <location>
        <begin position="359"/>
        <end position="375"/>
    </location>
</feature>
<dbReference type="GO" id="GO:0046983">
    <property type="term" value="F:protein dimerization activity"/>
    <property type="evidence" value="ECO:0007669"/>
    <property type="project" value="InterPro"/>
</dbReference>
<feature type="region of interest" description="Disordered" evidence="2">
    <location>
        <begin position="393"/>
        <end position="419"/>
    </location>
</feature>
<evidence type="ECO:0000259" key="3">
    <source>
        <dbReference type="PROSITE" id="PS50888"/>
    </source>
</evidence>
<dbReference type="SMART" id="SM00353">
    <property type="entry name" value="HLH"/>
    <property type="match status" value="1"/>
</dbReference>
<feature type="compositionally biased region" description="Basic residues" evidence="2">
    <location>
        <begin position="277"/>
        <end position="291"/>
    </location>
</feature>
<sequence>MAGEHNGDASFYDFLIDDPEMPMPMPTPATSEDRLDATPNTTGRPHLDHLARLQQPISSPNRTSAQPQRHLPNPVDALHPPITSVASHVAAPPQPHLAARHQQPDPSRAASRPLLHSLQHPAVIDLHANDLRAHHHPHSAAPLAPASYSAPMALAPAVSSMPMDWGLYGVAHPSMPLNQSPFDFEVPTTMMTSMPHHAHLSPTVSDAALGYGNSLVSPSSIHSSQSHYAFSSSWEDSLGHHEGTTPTVTTPAAQISTNPWTDPEELQQETDRAQGSRPKKAPRSRKQKKDARKSSDAGTGPSPEAGSPSSASQNSRASVASKATSMASSVVSSSSASSRLSKLRSASRTSKNSYTKPSDTPEERRTRASHNLVEKQYRNRLNSQFESLLNALPEQIRTGGDGEGSDGGGPVDWGDRRVSKGEVLEMARKHIETLERERDMLEREKNELQGSLHQLKNSVSEGEGTLSPAHNTPLNFNISMDDDDEDDGPV</sequence>
<feature type="domain" description="BHLH" evidence="3">
    <location>
        <begin position="365"/>
        <end position="434"/>
    </location>
</feature>
<organism evidence="4 5">
    <name type="scientific">Cylindrodendrum hubeiense</name>
    <dbReference type="NCBI Taxonomy" id="595255"/>
    <lineage>
        <taxon>Eukaryota</taxon>
        <taxon>Fungi</taxon>
        <taxon>Dikarya</taxon>
        <taxon>Ascomycota</taxon>
        <taxon>Pezizomycotina</taxon>
        <taxon>Sordariomycetes</taxon>
        <taxon>Hypocreomycetidae</taxon>
        <taxon>Hypocreales</taxon>
        <taxon>Nectriaceae</taxon>
        <taxon>Cylindrodendrum</taxon>
    </lineage>
</organism>
<feature type="compositionally biased region" description="Low complexity" evidence="2">
    <location>
        <begin position="297"/>
        <end position="351"/>
    </location>
</feature>
<dbReference type="Gene3D" id="4.10.280.10">
    <property type="entry name" value="Helix-loop-helix DNA-binding domain"/>
    <property type="match status" value="1"/>
</dbReference>
<feature type="compositionally biased region" description="Polar residues" evidence="2">
    <location>
        <begin position="468"/>
        <end position="478"/>
    </location>
</feature>